<name>A0A1E4TS64_PACTA</name>
<dbReference type="Proteomes" id="UP000094236">
    <property type="component" value="Unassembled WGS sequence"/>
</dbReference>
<dbReference type="Gene3D" id="3.80.10.10">
    <property type="entry name" value="Ribonuclease Inhibitor"/>
    <property type="match status" value="1"/>
</dbReference>
<dbReference type="OrthoDB" id="1517790at2759"/>
<dbReference type="PROSITE" id="PS51450">
    <property type="entry name" value="LRR"/>
    <property type="match status" value="2"/>
</dbReference>
<reference evidence="3" key="1">
    <citation type="submission" date="2016-05" db="EMBL/GenBank/DDBJ databases">
        <title>Comparative genomics of biotechnologically important yeasts.</title>
        <authorList>
            <consortium name="DOE Joint Genome Institute"/>
            <person name="Riley R."/>
            <person name="Haridas S."/>
            <person name="Wolfe K.H."/>
            <person name="Lopes M.R."/>
            <person name="Hittinger C.T."/>
            <person name="Goker M."/>
            <person name="Salamov A."/>
            <person name="Wisecaver J."/>
            <person name="Long T.M."/>
            <person name="Aerts A.L."/>
            <person name="Barry K."/>
            <person name="Choi C."/>
            <person name="Clum A."/>
            <person name="Coughlan A.Y."/>
            <person name="Deshpande S."/>
            <person name="Douglass A.P."/>
            <person name="Hanson S.J."/>
            <person name="Klenk H.-P."/>
            <person name="Labutti K."/>
            <person name="Lapidus A."/>
            <person name="Lindquist E."/>
            <person name="Lipzen A."/>
            <person name="Meier-Kolthoff J.P."/>
            <person name="Ohm R.A."/>
            <person name="Otillar R.P."/>
            <person name="Pangilinan J."/>
            <person name="Peng Y."/>
            <person name="Rokas A."/>
            <person name="Rosa C.A."/>
            <person name="Scheuner C."/>
            <person name="Sibirny A.A."/>
            <person name="Slot J.C."/>
            <person name="Stielow J.B."/>
            <person name="Sun H."/>
            <person name="Kurtzman C.P."/>
            <person name="Blackwell M."/>
            <person name="Grigoriev I.V."/>
            <person name="Jeffries T.W."/>
        </authorList>
    </citation>
    <scope>NUCLEOTIDE SEQUENCE [LARGE SCALE GENOMIC DNA]</scope>
    <source>
        <strain evidence="3">NRRL Y-2460</strain>
    </source>
</reference>
<evidence type="ECO:0000313" key="2">
    <source>
        <dbReference type="EMBL" id="ODV94508.1"/>
    </source>
</evidence>
<dbReference type="InterPro" id="IPR001611">
    <property type="entry name" value="Leu-rich_rpt"/>
</dbReference>
<protein>
    <submittedName>
        <fullName evidence="2">Uncharacterized protein</fullName>
    </submittedName>
</protein>
<evidence type="ECO:0000313" key="3">
    <source>
        <dbReference type="Proteomes" id="UP000094236"/>
    </source>
</evidence>
<evidence type="ECO:0000256" key="1">
    <source>
        <dbReference type="SAM" id="MobiDB-lite"/>
    </source>
</evidence>
<feature type="compositionally biased region" description="Low complexity" evidence="1">
    <location>
        <begin position="211"/>
        <end position="223"/>
    </location>
</feature>
<dbReference type="InterPro" id="IPR032675">
    <property type="entry name" value="LRR_dom_sf"/>
</dbReference>
<sequence>MDRQNTLLPLAFDISRNDKNEVPLSTEPVNRKIRDLNAGGTIFHTRGLENAESVNDCNASASKRRRSDVNIENDSYDGYKYNKKSRVGSSDPMLTSDGMDLEHIPTSTQIQHSQHQLPYKHRKDKKNSLTDFINNHSSDSIYPFHKLSSSPPISNSNMKKRDFANDSNTLDSELEMGYFNSVADRTFILPSSPTKIENQSLVNQPYWLPPNNNNNNNDSNNNNQFPLPSSQVTFMNNNNFSNPFFNENHVQSDDTIDFGIDRFGRVNGVQPLSEKDLDWSQEQTLDAELVAKRARDLLTIFFENCDKKIYLENLNLVKIPDEIEDFKDLVIPDEFGFISPVRLQIYLTHNALSSLSPCLFELRDKIEVLSLRDNKLKSLPGIISYLKNLKYLNVSSNLIQTLPHQLLDLNNLQTLVLRPNSALLEKEDFKTTREICPQSIQKNSKQRRFIGRLKYINRNKHIINEGAFKLTKNLSILSQKSETEFSLSPSTQQLYEDSFDEKEQKILQSNLFKIPKLTELCLREISTYKTSQSETRKWKQVIGKTISQTIAKALHAGALKETCSVCNQIVIQYVAEVIEWWDFVDVKLIPIRKQFCSGRCVEIWEREVKNEINENLELLKKL</sequence>
<gene>
    <name evidence="2" type="ORF">PACTADRAFT_35307</name>
</gene>
<dbReference type="SUPFAM" id="SSF52075">
    <property type="entry name" value="Outer arm dynein light chain 1"/>
    <property type="match status" value="1"/>
</dbReference>
<proteinExistence type="predicted"/>
<keyword evidence="3" id="KW-1185">Reference proteome</keyword>
<accession>A0A1E4TS64</accession>
<dbReference type="AlphaFoldDB" id="A0A1E4TS64"/>
<dbReference type="Pfam" id="PF13855">
    <property type="entry name" value="LRR_8"/>
    <property type="match status" value="1"/>
</dbReference>
<dbReference type="EMBL" id="KV454016">
    <property type="protein sequence ID" value="ODV94508.1"/>
    <property type="molecule type" value="Genomic_DNA"/>
</dbReference>
<organism evidence="2 3">
    <name type="scientific">Pachysolen tannophilus NRRL Y-2460</name>
    <dbReference type="NCBI Taxonomy" id="669874"/>
    <lineage>
        <taxon>Eukaryota</taxon>
        <taxon>Fungi</taxon>
        <taxon>Dikarya</taxon>
        <taxon>Ascomycota</taxon>
        <taxon>Saccharomycotina</taxon>
        <taxon>Pichiomycetes</taxon>
        <taxon>Pachysolenaceae</taxon>
        <taxon>Pachysolen</taxon>
    </lineage>
</organism>
<feature type="region of interest" description="Disordered" evidence="1">
    <location>
        <begin position="206"/>
        <end position="227"/>
    </location>
</feature>
<dbReference type="STRING" id="669874.A0A1E4TS64"/>